<dbReference type="InterPro" id="IPR019683">
    <property type="entry name" value="SirA"/>
</dbReference>
<organism evidence="1 2">
    <name type="scientific">Alkalihalophilus pseudofirmus</name>
    <name type="common">Bacillus pseudofirmus</name>
    <dbReference type="NCBI Taxonomy" id="79885"/>
    <lineage>
        <taxon>Bacteria</taxon>
        <taxon>Bacillati</taxon>
        <taxon>Bacillota</taxon>
        <taxon>Bacilli</taxon>
        <taxon>Bacillales</taxon>
        <taxon>Bacillaceae</taxon>
        <taxon>Alkalihalophilus</taxon>
    </lineage>
</organism>
<dbReference type="AlphaFoldDB" id="A0AAJ2NMT7"/>
<dbReference type="RefSeq" id="WP_012959285.1">
    <property type="nucleotide sequence ID" value="NZ_CP144224.1"/>
</dbReference>
<dbReference type="EMBL" id="JAWJAY010000001">
    <property type="protein sequence ID" value="MDV2885170.1"/>
    <property type="molecule type" value="Genomic_DNA"/>
</dbReference>
<gene>
    <name evidence="1" type="primary">sirA</name>
    <name evidence="1" type="ORF">RYX45_08250</name>
</gene>
<name>A0AAJ2NMT7_ALKPS</name>
<dbReference type="Proteomes" id="UP001285636">
    <property type="component" value="Unassembled WGS sequence"/>
</dbReference>
<dbReference type="Pfam" id="PF10747">
    <property type="entry name" value="SirA"/>
    <property type="match status" value="1"/>
</dbReference>
<protein>
    <submittedName>
        <fullName evidence="1">Sporulation inhibitor of replication protein SirA</fullName>
    </submittedName>
</protein>
<dbReference type="Gene3D" id="3.30.310.250">
    <property type="entry name" value="Sporulation inhibitor of replication protein SirA"/>
    <property type="match status" value="1"/>
</dbReference>
<accession>A0AAJ2NMT7</accession>
<reference evidence="1" key="1">
    <citation type="submission" date="2023-10" db="EMBL/GenBank/DDBJ databases">
        <title>Screening of Alkalihalophilus pseudofirmusBZ-TG-HK211 and Its Alleviation of Salt Stress on Rapeseed Growth.</title>
        <authorList>
            <person name="Zhao B."/>
            <person name="Guo T."/>
        </authorList>
    </citation>
    <scope>NUCLEOTIDE SEQUENCE</scope>
    <source>
        <strain evidence="1">BZ-TG-HK211</strain>
    </source>
</reference>
<evidence type="ECO:0000313" key="1">
    <source>
        <dbReference type="EMBL" id="MDV2885170.1"/>
    </source>
</evidence>
<dbReference type="InterPro" id="IPR038449">
    <property type="entry name" value="SirA_sf"/>
</dbReference>
<sequence length="146" mass="17170">MRHYQLFLLEEDVAQHYFGQESKLFHLFLERTMASPEQKQIIDLQIEYISKPMPGLLLQQKMMAAFSNLSSYKVNKHIHVLDLAQPESCAELLIHKKHLSLTSTGEIEAETMFFEVLRKIDPCFFAINFETHRFGWLNPIKQVKFV</sequence>
<proteinExistence type="predicted"/>
<evidence type="ECO:0000313" key="2">
    <source>
        <dbReference type="Proteomes" id="UP001285636"/>
    </source>
</evidence>
<comment type="caution">
    <text evidence="1">The sequence shown here is derived from an EMBL/GenBank/DDBJ whole genome shotgun (WGS) entry which is preliminary data.</text>
</comment>